<comment type="caution">
    <text evidence="2">The sequence shown here is derived from an EMBL/GenBank/DDBJ whole genome shotgun (WGS) entry which is preliminary data.</text>
</comment>
<evidence type="ECO:0000313" key="5">
    <source>
        <dbReference type="Proteomes" id="UP001321018"/>
    </source>
</evidence>
<dbReference type="AlphaFoldDB" id="A0AAP2YWE4"/>
<evidence type="ECO:0000313" key="3">
    <source>
        <dbReference type="EMBL" id="MCU4972611.1"/>
    </source>
</evidence>
<dbReference type="Proteomes" id="UP001321018">
    <property type="component" value="Unassembled WGS sequence"/>
</dbReference>
<dbReference type="RefSeq" id="WP_338002582.1">
    <property type="nucleotide sequence ID" value="NZ_JAOPKA010000002.1"/>
</dbReference>
<accession>A0AAP2YWE4</accession>
<protein>
    <submittedName>
        <fullName evidence="2">UPF0175 family protein</fullName>
    </submittedName>
</protein>
<dbReference type="InterPro" id="IPR052264">
    <property type="entry name" value="UPF0175_domain"/>
</dbReference>
<evidence type="ECO:0000313" key="2">
    <source>
        <dbReference type="EMBL" id="MCU4740742.1"/>
    </source>
</evidence>
<organism evidence="2 5">
    <name type="scientific">Natronoglomus mannanivorans</name>
    <dbReference type="NCBI Taxonomy" id="2979990"/>
    <lineage>
        <taxon>Archaea</taxon>
        <taxon>Methanobacteriati</taxon>
        <taxon>Methanobacteriota</taxon>
        <taxon>Stenosarchaea group</taxon>
        <taxon>Halobacteria</taxon>
        <taxon>Halobacteriales</taxon>
        <taxon>Natrialbaceae</taxon>
        <taxon>Natronoglomus</taxon>
    </lineage>
</organism>
<dbReference type="EMBL" id="JAOPKA010000002">
    <property type="protein sequence ID" value="MCU4740742.1"/>
    <property type="molecule type" value="Genomic_DNA"/>
</dbReference>
<evidence type="ECO:0000256" key="1">
    <source>
        <dbReference type="ARBA" id="ARBA00005651"/>
    </source>
</evidence>
<reference evidence="2 4" key="1">
    <citation type="submission" date="2022-09" db="EMBL/GenBank/DDBJ databases">
        <title>Enrichment on poylsaccharides allowed isolation of novel metabolic and taxonomic groups of Haloarchaea.</title>
        <authorList>
            <person name="Sorokin D.Y."/>
            <person name="Elcheninov A.G."/>
            <person name="Khizhniak T.V."/>
            <person name="Kolganova T.V."/>
            <person name="Kublanov I.V."/>
        </authorList>
    </citation>
    <scope>NUCLEOTIDE SEQUENCE</scope>
    <source>
        <strain evidence="3 4">AArc-m2/3/4</strain>
        <strain evidence="2">AArc-xg1-1</strain>
    </source>
</reference>
<dbReference type="PANTHER" id="PTHR37525">
    <property type="entry name" value="UPF0175 PROTEIN SSL1255"/>
    <property type="match status" value="1"/>
</dbReference>
<dbReference type="PANTHER" id="PTHR37525:SF1">
    <property type="entry name" value="UPF0175 PROTEIN SSL1255"/>
    <property type="match status" value="1"/>
</dbReference>
<proteinExistence type="inferred from homology"/>
<keyword evidence="4" id="KW-1185">Reference proteome</keyword>
<gene>
    <name evidence="3" type="ORF">OB955_07645</name>
    <name evidence="2" type="ORF">OB960_04930</name>
</gene>
<comment type="similarity">
    <text evidence="1">Belongs to the UPF0175 family.</text>
</comment>
<dbReference type="Pfam" id="PF03683">
    <property type="entry name" value="UPF0175"/>
    <property type="match status" value="1"/>
</dbReference>
<name>A0AAP2YWE4_9EURY</name>
<dbReference type="EMBL" id="JAOPKB010000003">
    <property type="protein sequence ID" value="MCU4972611.1"/>
    <property type="molecule type" value="Genomic_DNA"/>
</dbReference>
<dbReference type="Proteomes" id="UP001320972">
    <property type="component" value="Unassembled WGS sequence"/>
</dbReference>
<evidence type="ECO:0000313" key="4">
    <source>
        <dbReference type="Proteomes" id="UP001320972"/>
    </source>
</evidence>
<dbReference type="InterPro" id="IPR005368">
    <property type="entry name" value="UPF0175"/>
</dbReference>
<sequence length="82" mass="9387">MAAIEISDEVYDALRLPEDEREGVMREELAISLYARGVLSFGKARELAELSKHDFGKRLGERGVERHYTDEELDEDLAYALE</sequence>